<feature type="transmembrane region" description="Helical" evidence="7">
    <location>
        <begin position="183"/>
        <end position="202"/>
    </location>
</feature>
<evidence type="ECO:0000256" key="7">
    <source>
        <dbReference type="SAM" id="Phobius"/>
    </source>
</evidence>
<dbReference type="PANTHER" id="PTHR30250">
    <property type="entry name" value="PST FAMILY PREDICTED COLANIC ACID TRANSPORTER"/>
    <property type="match status" value="1"/>
</dbReference>
<evidence type="ECO:0000256" key="2">
    <source>
        <dbReference type="ARBA" id="ARBA00007430"/>
    </source>
</evidence>
<proteinExistence type="inferred from homology"/>
<protein>
    <recommendedName>
        <fullName evidence="10">Lipopolysaccharide biosynthesis protein</fullName>
    </recommendedName>
</protein>
<feature type="transmembrane region" description="Helical" evidence="7">
    <location>
        <begin position="223"/>
        <end position="247"/>
    </location>
</feature>
<feature type="transmembrane region" description="Helical" evidence="7">
    <location>
        <begin position="308"/>
        <end position="327"/>
    </location>
</feature>
<keyword evidence="3" id="KW-1003">Cell membrane</keyword>
<dbReference type="InterPro" id="IPR050833">
    <property type="entry name" value="Poly_Biosynth_Transport"/>
</dbReference>
<name>A0ABP4EY52_9ACTN</name>
<dbReference type="EMBL" id="BAAAJE010000012">
    <property type="protein sequence ID" value="GAA1145591.1"/>
    <property type="molecule type" value="Genomic_DNA"/>
</dbReference>
<feature type="transmembrane region" description="Helical" evidence="7">
    <location>
        <begin position="89"/>
        <end position="109"/>
    </location>
</feature>
<dbReference type="Pfam" id="PF13440">
    <property type="entry name" value="Polysacc_synt_3"/>
    <property type="match status" value="1"/>
</dbReference>
<evidence type="ECO:0000256" key="5">
    <source>
        <dbReference type="ARBA" id="ARBA00022989"/>
    </source>
</evidence>
<keyword evidence="5 7" id="KW-1133">Transmembrane helix</keyword>
<reference evidence="9" key="1">
    <citation type="journal article" date="2019" name="Int. J. Syst. Evol. Microbiol.">
        <title>The Global Catalogue of Microorganisms (GCM) 10K type strain sequencing project: providing services to taxonomists for standard genome sequencing and annotation.</title>
        <authorList>
            <consortium name="The Broad Institute Genomics Platform"/>
            <consortium name="The Broad Institute Genome Sequencing Center for Infectious Disease"/>
            <person name="Wu L."/>
            <person name="Ma J."/>
        </authorList>
    </citation>
    <scope>NUCLEOTIDE SEQUENCE [LARGE SCALE GENOMIC DNA]</scope>
    <source>
        <strain evidence="9">JCM 11813</strain>
    </source>
</reference>
<feature type="transmembrane region" description="Helical" evidence="7">
    <location>
        <begin position="159"/>
        <end position="177"/>
    </location>
</feature>
<dbReference type="Proteomes" id="UP001499979">
    <property type="component" value="Unassembled WGS sequence"/>
</dbReference>
<comment type="caution">
    <text evidence="8">The sequence shown here is derived from an EMBL/GenBank/DDBJ whole genome shotgun (WGS) entry which is preliminary data.</text>
</comment>
<keyword evidence="9" id="KW-1185">Reference proteome</keyword>
<sequence>MINNQRFKSSIGAGRAKRGFVALFAGTLLAQAIGIAASPLLTRVFSPFEFGAFSVVNAFALSISAAAALRLERAVPIPDDDGTARRIAVLGLASSVVTAAVGLIVLFVLREPISRWFRVDDLEPFLLWIPILSSTVAAQQVLSAIAIRDARFKTLARRNLVVAVTIVTVQIGLGLAGMGTPGLLIGAAAGQAFGALILLPGLTRMEAGPVQSRLEYAKVLSRYRSFPLVLAPSGLLNVLGLQAPVLLAGAYYGPAAAGWFGLTQRVIGLPVALVGQAAAQVFLSELARSRRDRDGQGLSIFWWTSNRMALAGSALGAVLFLAGPYMFELVFGNAWAVSGDLARALAVMTAFQLIGSTVSQTLIVHERLVTQALWDVVRLATVILSFTIAHQADLDLVAAAWIMGTTSSAMYAISWLLSRHAVARADH</sequence>
<feature type="transmembrane region" description="Helical" evidence="7">
    <location>
        <begin position="50"/>
        <end position="69"/>
    </location>
</feature>
<dbReference type="RefSeq" id="WP_343907975.1">
    <property type="nucleotide sequence ID" value="NZ_BAAAJE010000012.1"/>
</dbReference>
<evidence type="ECO:0000256" key="4">
    <source>
        <dbReference type="ARBA" id="ARBA00022692"/>
    </source>
</evidence>
<keyword evidence="4 7" id="KW-0812">Transmembrane</keyword>
<feature type="transmembrane region" description="Helical" evidence="7">
    <location>
        <begin position="20"/>
        <end position="38"/>
    </location>
</feature>
<feature type="transmembrane region" description="Helical" evidence="7">
    <location>
        <begin position="398"/>
        <end position="417"/>
    </location>
</feature>
<evidence type="ECO:0008006" key="10">
    <source>
        <dbReference type="Google" id="ProtNLM"/>
    </source>
</evidence>
<feature type="transmembrane region" description="Helical" evidence="7">
    <location>
        <begin position="125"/>
        <end position="147"/>
    </location>
</feature>
<gene>
    <name evidence="8" type="ORF">GCM10009606_25850</name>
</gene>
<feature type="transmembrane region" description="Helical" evidence="7">
    <location>
        <begin position="267"/>
        <end position="287"/>
    </location>
</feature>
<evidence type="ECO:0000313" key="9">
    <source>
        <dbReference type="Proteomes" id="UP001499979"/>
    </source>
</evidence>
<dbReference type="PANTHER" id="PTHR30250:SF10">
    <property type="entry name" value="LIPOPOLYSACCHARIDE BIOSYNTHESIS PROTEIN WZXC"/>
    <property type="match status" value="1"/>
</dbReference>
<comment type="similarity">
    <text evidence="2">Belongs to the polysaccharide synthase family.</text>
</comment>
<evidence type="ECO:0000256" key="1">
    <source>
        <dbReference type="ARBA" id="ARBA00004651"/>
    </source>
</evidence>
<comment type="subcellular location">
    <subcellularLocation>
        <location evidence="1">Cell membrane</location>
        <topology evidence="1">Multi-pass membrane protein</topology>
    </subcellularLocation>
</comment>
<keyword evidence="6 7" id="KW-0472">Membrane</keyword>
<evidence type="ECO:0000256" key="6">
    <source>
        <dbReference type="ARBA" id="ARBA00023136"/>
    </source>
</evidence>
<organism evidence="8 9">
    <name type="scientific">Nocardioides aquiterrae</name>
    <dbReference type="NCBI Taxonomy" id="203799"/>
    <lineage>
        <taxon>Bacteria</taxon>
        <taxon>Bacillati</taxon>
        <taxon>Actinomycetota</taxon>
        <taxon>Actinomycetes</taxon>
        <taxon>Propionibacteriales</taxon>
        <taxon>Nocardioidaceae</taxon>
        <taxon>Nocardioides</taxon>
    </lineage>
</organism>
<evidence type="ECO:0000256" key="3">
    <source>
        <dbReference type="ARBA" id="ARBA00022475"/>
    </source>
</evidence>
<accession>A0ABP4EY52</accession>
<evidence type="ECO:0000313" key="8">
    <source>
        <dbReference type="EMBL" id="GAA1145591.1"/>
    </source>
</evidence>